<evidence type="ECO:0000256" key="1">
    <source>
        <dbReference type="ARBA" id="ARBA00004123"/>
    </source>
</evidence>
<dbReference type="PROSITE" id="PS50157">
    <property type="entry name" value="ZINC_FINGER_C2H2_2"/>
    <property type="match status" value="15"/>
</dbReference>
<dbReference type="PhylomeDB" id="T1JP49"/>
<keyword evidence="6" id="KW-0805">Transcription regulation</keyword>
<keyword evidence="10" id="KW-0810">Translation regulation</keyword>
<comment type="subcellular location">
    <subcellularLocation>
        <location evidence="1">Nucleus</location>
    </subcellularLocation>
</comment>
<keyword evidence="3" id="KW-0677">Repeat</keyword>
<dbReference type="OMA" id="ERGPWAC"/>
<evidence type="ECO:0000256" key="11">
    <source>
        <dbReference type="SAM" id="MobiDB-lite"/>
    </source>
</evidence>
<feature type="domain" description="C2H2-type" evidence="12">
    <location>
        <begin position="526"/>
        <end position="550"/>
    </location>
</feature>
<keyword evidence="8" id="KW-0539">Nucleus</keyword>
<evidence type="ECO:0000313" key="15">
    <source>
        <dbReference type="Proteomes" id="UP000014500"/>
    </source>
</evidence>
<feature type="region of interest" description="Disordered" evidence="11">
    <location>
        <begin position="295"/>
        <end position="336"/>
    </location>
</feature>
<keyword evidence="7" id="KW-0804">Transcription</keyword>
<dbReference type="PANTHER" id="PTHR16515">
    <property type="entry name" value="PR DOMAIN ZINC FINGER PROTEIN"/>
    <property type="match status" value="1"/>
</dbReference>
<feature type="domain" description="C2H2-type" evidence="12">
    <location>
        <begin position="734"/>
        <end position="761"/>
    </location>
</feature>
<feature type="domain" description="C2H2-type" evidence="12">
    <location>
        <begin position="411"/>
        <end position="438"/>
    </location>
</feature>
<name>T1JP49_STRMM</name>
<evidence type="ECO:0000256" key="8">
    <source>
        <dbReference type="ARBA" id="ARBA00023242"/>
    </source>
</evidence>
<dbReference type="HOGENOM" id="CLU_004140_0_0_1"/>
<keyword evidence="10" id="KW-0694">RNA-binding</keyword>
<dbReference type="eggNOG" id="KOG1721">
    <property type="taxonomic scope" value="Eukaryota"/>
</dbReference>
<dbReference type="InterPro" id="IPR050331">
    <property type="entry name" value="Zinc_finger"/>
</dbReference>
<evidence type="ECO:0000256" key="2">
    <source>
        <dbReference type="ARBA" id="ARBA00022723"/>
    </source>
</evidence>
<evidence type="ECO:0000256" key="9">
    <source>
        <dbReference type="PROSITE-ProRule" id="PRU00042"/>
    </source>
</evidence>
<dbReference type="AlphaFoldDB" id="T1JP49"/>
<feature type="domain" description="C2H2-type" evidence="12">
    <location>
        <begin position="761"/>
        <end position="788"/>
    </location>
</feature>
<dbReference type="Pfam" id="PF13913">
    <property type="entry name" value="zf-C2HC_2"/>
    <property type="match status" value="1"/>
</dbReference>
<feature type="compositionally biased region" description="Acidic residues" evidence="11">
    <location>
        <begin position="327"/>
        <end position="336"/>
    </location>
</feature>
<evidence type="ECO:0000256" key="10">
    <source>
        <dbReference type="PROSITE-ProRule" id="PRU00855"/>
    </source>
</evidence>
<reference evidence="15" key="1">
    <citation type="submission" date="2011-05" db="EMBL/GenBank/DDBJ databases">
        <authorList>
            <person name="Richards S.R."/>
            <person name="Qu J."/>
            <person name="Jiang H."/>
            <person name="Jhangiani S.N."/>
            <person name="Agravi P."/>
            <person name="Goodspeed R."/>
            <person name="Gross S."/>
            <person name="Mandapat C."/>
            <person name="Jackson L."/>
            <person name="Mathew T."/>
            <person name="Pu L."/>
            <person name="Thornton R."/>
            <person name="Saada N."/>
            <person name="Wilczek-Boney K.B."/>
            <person name="Lee S."/>
            <person name="Kovar C."/>
            <person name="Wu Y."/>
            <person name="Scherer S.E."/>
            <person name="Worley K.C."/>
            <person name="Muzny D.M."/>
            <person name="Gibbs R."/>
        </authorList>
    </citation>
    <scope>NUCLEOTIDE SEQUENCE</scope>
    <source>
        <strain evidence="15">Brora</strain>
    </source>
</reference>
<feature type="compositionally biased region" description="Basic and acidic residues" evidence="11">
    <location>
        <begin position="301"/>
        <end position="326"/>
    </location>
</feature>
<feature type="domain" description="Nanos-type" evidence="13">
    <location>
        <begin position="498"/>
        <end position="547"/>
    </location>
</feature>
<feature type="domain" description="C2H2-type" evidence="12">
    <location>
        <begin position="471"/>
        <end position="498"/>
    </location>
</feature>
<dbReference type="GO" id="GO:0003723">
    <property type="term" value="F:RNA binding"/>
    <property type="evidence" value="ECO:0007669"/>
    <property type="project" value="UniProtKB-UniRule"/>
</dbReference>
<sequence length="859" mass="98419">CDVCGENHETEECPILSAGKKVEDAAAPSRARLTLPATLEVRDLADGTTSVVTNELITSATQFGPFEANRTLEFNLATRFPLKVFCKDGPVLHLDATDERQCNWMALVAPATGEEEMNLIAYQAKDDIFFSAVKQIKPGKELRVWYAPHYSRKMAVPATWEISNSGFSENVHKTPVKKGTKRKRRMTKQKSQNVYYSGDDDTFDEFESVQSHDEVVQQLDPRRLGFKDTQEWKCSQCGLVFQKCLDFAHHLSDHYKPRQLGAKRRDAGIKRPKNFPCDICGQKFTTERLLHKHRMRNHQKVLREIRKSQRLEKLSNAKKQDKKESENVENDQNDSVEAETVANIAAELAASGAYQLVDDIQDQSQDNSKLDSGGEDDVEYPTIPQHESQIQDDENSQSPSVESNDRQKEPYSCDICHKSFEKSTYLFRHIRKHTGDFTCLKCYKVFARKESMLKHQCSGIVESGDDTTSEFLCSYCNKSFARDYLLRRHLSKHTGEFGCELCGKNYSSKDALMDHSCPNYPDMERYTCEICHKTFTKLKYLDKHIPVHTGIFSCAICGKWLRSNDSLINHMRICGLVKELQANGTAICPHCKQEFDDLKTFRRHMYDHTHMFACESCNARFRNKLSLSVHVCDTERAMTCDECGKDFNSIASLNRHRSTHGEPQFSCDICGRSYYREEALLKHPCERAKRTKGRQSSGRRPPSLMPLICEICGSMFSSTSSLNVHKNLHGEKKYACEVCDKRFHRKDLLLEHRAVHGEPDIPCPVCGKMFKTKKSLDVHLLIHDGVKRFKCQTCDKMFYQKGNLQKHEETHTPGRKHSCPHCNKAFSSKEYLTIHVLEHTRGRIFTCPTCTRSFVKVIL</sequence>
<evidence type="ECO:0000256" key="5">
    <source>
        <dbReference type="ARBA" id="ARBA00022833"/>
    </source>
</evidence>
<protein>
    <submittedName>
        <fullName evidence="14">Uncharacterized protein</fullName>
    </submittedName>
</protein>
<dbReference type="EnsemblMetazoa" id="SMAR015625-RA">
    <property type="protein sequence ID" value="SMAR015625-PA"/>
    <property type="gene ID" value="SMAR015625"/>
</dbReference>
<organism evidence="14 15">
    <name type="scientific">Strigamia maritima</name>
    <name type="common">European centipede</name>
    <name type="synonym">Geophilus maritimus</name>
    <dbReference type="NCBI Taxonomy" id="126957"/>
    <lineage>
        <taxon>Eukaryota</taxon>
        <taxon>Metazoa</taxon>
        <taxon>Ecdysozoa</taxon>
        <taxon>Arthropoda</taxon>
        <taxon>Myriapoda</taxon>
        <taxon>Chilopoda</taxon>
        <taxon>Pleurostigmophora</taxon>
        <taxon>Geophilomorpha</taxon>
        <taxon>Linotaeniidae</taxon>
        <taxon>Strigamia</taxon>
    </lineage>
</organism>
<reference evidence="14" key="2">
    <citation type="submission" date="2015-02" db="UniProtKB">
        <authorList>
            <consortium name="EnsemblMetazoa"/>
        </authorList>
    </citation>
    <scope>IDENTIFICATION</scope>
</reference>
<dbReference type="GO" id="GO:0008757">
    <property type="term" value="F:S-adenosylmethionine-dependent methyltransferase activity"/>
    <property type="evidence" value="ECO:0007669"/>
    <property type="project" value="UniProtKB-ARBA"/>
</dbReference>
<evidence type="ECO:0000313" key="14">
    <source>
        <dbReference type="EnsemblMetazoa" id="SMAR015625-PA"/>
    </source>
</evidence>
<keyword evidence="5" id="KW-0862">Zinc</keyword>
<dbReference type="Pfam" id="PF21549">
    <property type="entry name" value="PRDM2_PR"/>
    <property type="match status" value="1"/>
</dbReference>
<dbReference type="GO" id="GO:0008170">
    <property type="term" value="F:N-methyltransferase activity"/>
    <property type="evidence" value="ECO:0007669"/>
    <property type="project" value="UniProtKB-ARBA"/>
</dbReference>
<evidence type="ECO:0000259" key="13">
    <source>
        <dbReference type="PROSITE" id="PS51522"/>
    </source>
</evidence>
<feature type="domain" description="C2H2-type" evidence="12">
    <location>
        <begin position="232"/>
        <end position="259"/>
    </location>
</feature>
<dbReference type="InterPro" id="IPR036236">
    <property type="entry name" value="Znf_C2H2_sf"/>
</dbReference>
<dbReference type="STRING" id="126957.T1JP49"/>
<feature type="domain" description="C2H2-type" evidence="12">
    <location>
        <begin position="665"/>
        <end position="701"/>
    </location>
</feature>
<dbReference type="SMART" id="SM00355">
    <property type="entry name" value="ZnF_C2H2"/>
    <property type="match status" value="17"/>
</dbReference>
<dbReference type="GO" id="GO:0008276">
    <property type="term" value="F:protein methyltransferase activity"/>
    <property type="evidence" value="ECO:0007669"/>
    <property type="project" value="UniProtKB-ARBA"/>
</dbReference>
<dbReference type="FunFam" id="3.30.160.60:FF:000145">
    <property type="entry name" value="Zinc finger protein 574"/>
    <property type="match status" value="1"/>
</dbReference>
<dbReference type="GO" id="GO:0006417">
    <property type="term" value="P:regulation of translation"/>
    <property type="evidence" value="ECO:0007669"/>
    <property type="project" value="UniProtKB-UniRule"/>
</dbReference>
<dbReference type="Pfam" id="PF00096">
    <property type="entry name" value="zf-C2H2"/>
    <property type="match status" value="8"/>
</dbReference>
<feature type="domain" description="C2H2-type" evidence="12">
    <location>
        <begin position="707"/>
        <end position="734"/>
    </location>
</feature>
<feature type="domain" description="C2H2-type" evidence="12">
    <location>
        <begin position="552"/>
        <end position="573"/>
    </location>
</feature>
<feature type="domain" description="C2H2-type" evidence="12">
    <location>
        <begin position="817"/>
        <end position="844"/>
    </location>
</feature>
<dbReference type="GO" id="GO:0008270">
    <property type="term" value="F:zinc ion binding"/>
    <property type="evidence" value="ECO:0007669"/>
    <property type="project" value="UniProtKB-KW"/>
</dbReference>
<dbReference type="PROSITE" id="PS51522">
    <property type="entry name" value="ZF_NANOS"/>
    <property type="match status" value="1"/>
</dbReference>
<comment type="similarity">
    <text evidence="10">Belongs to the nanos family.</text>
</comment>
<feature type="region of interest" description="Disordered" evidence="11">
    <location>
        <begin position="362"/>
        <end position="408"/>
    </location>
</feature>
<dbReference type="Proteomes" id="UP000014500">
    <property type="component" value="Unassembled WGS sequence"/>
</dbReference>
<feature type="domain" description="C2H2-type" evidence="12">
    <location>
        <begin position="497"/>
        <end position="515"/>
    </location>
</feature>
<keyword evidence="15" id="KW-1185">Reference proteome</keyword>
<feature type="domain" description="C2H2-type" evidence="12">
    <location>
        <begin position="275"/>
        <end position="298"/>
    </location>
</feature>
<evidence type="ECO:0000259" key="12">
    <source>
        <dbReference type="PROSITE" id="PS50157"/>
    </source>
</evidence>
<dbReference type="PROSITE" id="PS00028">
    <property type="entry name" value="ZINC_FINGER_C2H2_1"/>
    <property type="match status" value="11"/>
</dbReference>
<dbReference type="Gene3D" id="3.30.160.60">
    <property type="entry name" value="Classic Zinc Finger"/>
    <property type="match status" value="11"/>
</dbReference>
<accession>T1JP49</accession>
<dbReference type="InterPro" id="IPR046341">
    <property type="entry name" value="SET_dom_sf"/>
</dbReference>
<dbReference type="PANTHER" id="PTHR16515:SF58">
    <property type="entry name" value="ZINC FINGER PROTEIN 22"/>
    <property type="match status" value="1"/>
</dbReference>
<feature type="domain" description="C2H2-type" evidence="12">
    <location>
        <begin position="638"/>
        <end position="665"/>
    </location>
</feature>
<keyword evidence="4 9" id="KW-0863">Zinc-finger</keyword>
<feature type="domain" description="C2H2-type" evidence="12">
    <location>
        <begin position="789"/>
        <end position="816"/>
    </location>
</feature>
<dbReference type="FunFam" id="3.30.160.60:FF:000100">
    <property type="entry name" value="Zinc finger 45-like"/>
    <property type="match status" value="1"/>
</dbReference>
<keyword evidence="2" id="KW-0479">Metal-binding</keyword>
<proteinExistence type="inferred from homology"/>
<dbReference type="Gene3D" id="2.170.270.10">
    <property type="entry name" value="SET domain"/>
    <property type="match status" value="1"/>
</dbReference>
<dbReference type="InterPro" id="IPR013087">
    <property type="entry name" value="Znf_C2H2_type"/>
</dbReference>
<dbReference type="SUPFAM" id="SSF57667">
    <property type="entry name" value="beta-beta-alpha zinc fingers"/>
    <property type="match status" value="8"/>
</dbReference>
<dbReference type="Pfam" id="PF13912">
    <property type="entry name" value="zf-C2H2_6"/>
    <property type="match status" value="1"/>
</dbReference>
<dbReference type="InterPro" id="IPR001214">
    <property type="entry name" value="SET_dom"/>
</dbReference>
<feature type="domain" description="C2H2-type" evidence="12">
    <location>
        <begin position="437"/>
        <end position="467"/>
    </location>
</feature>
<dbReference type="GO" id="GO:0005634">
    <property type="term" value="C:nucleus"/>
    <property type="evidence" value="ECO:0007669"/>
    <property type="project" value="UniProtKB-SubCell"/>
</dbReference>
<dbReference type="InterPro" id="IPR024161">
    <property type="entry name" value="Znf_nanos-typ"/>
</dbReference>
<evidence type="ECO:0000256" key="4">
    <source>
        <dbReference type="ARBA" id="ARBA00022771"/>
    </source>
</evidence>
<evidence type="ECO:0000256" key="3">
    <source>
        <dbReference type="ARBA" id="ARBA00022737"/>
    </source>
</evidence>
<evidence type="ECO:0000256" key="6">
    <source>
        <dbReference type="ARBA" id="ARBA00023015"/>
    </source>
</evidence>
<dbReference type="eggNOG" id="KOG2461">
    <property type="taxonomic scope" value="Eukaryota"/>
</dbReference>
<evidence type="ECO:0000256" key="7">
    <source>
        <dbReference type="ARBA" id="ARBA00023163"/>
    </source>
</evidence>
<dbReference type="EMBL" id="JH432008">
    <property type="status" value="NOT_ANNOTATED_CDS"/>
    <property type="molecule type" value="Genomic_DNA"/>
</dbReference>